<dbReference type="PANTHER" id="PTHR43179:SF7">
    <property type="entry name" value="RHAMNOSYLTRANSFERASE WBBL"/>
    <property type="match status" value="1"/>
</dbReference>
<gene>
    <name evidence="2" type="primary">wbbL</name>
    <name evidence="2" type="ORF">LMG21510_03391</name>
</gene>
<dbReference type="InterPro" id="IPR001173">
    <property type="entry name" value="Glyco_trans_2-like"/>
</dbReference>
<dbReference type="SUPFAM" id="SSF53448">
    <property type="entry name" value="Nucleotide-diphospho-sugar transferases"/>
    <property type="match status" value="1"/>
</dbReference>
<dbReference type="InterPro" id="IPR029044">
    <property type="entry name" value="Nucleotide-diphossugar_trans"/>
</dbReference>
<sequence length="257" mass="28795">MHEIGAAQPQLSVSIVSHGQGDLVMPLLEQLITLSSETPLEILLTDNVLARPTHLPATWAEHVRVLRNASPLGFGANHNKAFAESRAPFFCILNPDIRLHDHSLLALLQCLERKPGVAGPKVIASDGCLEDSARKVPGVLRLAWRTLSGRRRADYNASVSEQSVDWVAGMCLMFDRDSFVAVGGFTEDYRLYCEDVDVCIRMHLSGRAVSWVQSSTVIHDAQRDSHRSLRYLGWHLSSLLRLFTSKPYWKYRLSMPH</sequence>
<keyword evidence="2" id="KW-0808">Transferase</keyword>
<reference evidence="2 3" key="1">
    <citation type="submission" date="2021-08" db="EMBL/GenBank/DDBJ databases">
        <authorList>
            <person name="Peeters C."/>
        </authorList>
    </citation>
    <scope>NUCLEOTIDE SEQUENCE [LARGE SCALE GENOMIC DNA]</scope>
    <source>
        <strain evidence="2 3">LMG 21510</strain>
    </source>
</reference>
<accession>A0ABN7YWC9</accession>
<keyword evidence="2" id="KW-0328">Glycosyltransferase</keyword>
<dbReference type="PANTHER" id="PTHR43179">
    <property type="entry name" value="RHAMNOSYLTRANSFERASE WBBL"/>
    <property type="match status" value="1"/>
</dbReference>
<dbReference type="Proteomes" id="UP000721236">
    <property type="component" value="Unassembled WGS sequence"/>
</dbReference>
<dbReference type="EC" id="2.4.1.-" evidence="2"/>
<evidence type="ECO:0000313" key="2">
    <source>
        <dbReference type="EMBL" id="CAG9177778.1"/>
    </source>
</evidence>
<evidence type="ECO:0000313" key="3">
    <source>
        <dbReference type="Proteomes" id="UP000721236"/>
    </source>
</evidence>
<dbReference type="Pfam" id="PF00535">
    <property type="entry name" value="Glycos_transf_2"/>
    <property type="match status" value="1"/>
</dbReference>
<name>A0ABN7YWC9_9BURK</name>
<protein>
    <submittedName>
        <fullName evidence="2">Rhamnosyltransferase WbbL</fullName>
        <ecNumber evidence="2">2.4.1.-</ecNumber>
    </submittedName>
</protein>
<feature type="domain" description="Glycosyltransferase 2-like" evidence="1">
    <location>
        <begin position="15"/>
        <end position="133"/>
    </location>
</feature>
<dbReference type="GO" id="GO:0016757">
    <property type="term" value="F:glycosyltransferase activity"/>
    <property type="evidence" value="ECO:0007669"/>
    <property type="project" value="UniProtKB-KW"/>
</dbReference>
<dbReference type="RefSeq" id="WP_224042895.1">
    <property type="nucleotide sequence ID" value="NZ_CAJZAH010000003.1"/>
</dbReference>
<proteinExistence type="predicted"/>
<comment type="caution">
    <text evidence="2">The sequence shown here is derived from an EMBL/GenBank/DDBJ whole genome shotgun (WGS) entry which is preliminary data.</text>
</comment>
<dbReference type="EMBL" id="CAJZAH010000003">
    <property type="protein sequence ID" value="CAG9177778.1"/>
    <property type="molecule type" value="Genomic_DNA"/>
</dbReference>
<evidence type="ECO:0000259" key="1">
    <source>
        <dbReference type="Pfam" id="PF00535"/>
    </source>
</evidence>
<keyword evidence="3" id="KW-1185">Reference proteome</keyword>
<dbReference type="Gene3D" id="3.90.550.10">
    <property type="entry name" value="Spore Coat Polysaccharide Biosynthesis Protein SpsA, Chain A"/>
    <property type="match status" value="1"/>
</dbReference>
<organism evidence="2 3">
    <name type="scientific">Cupriavidus respiraculi</name>
    <dbReference type="NCBI Taxonomy" id="195930"/>
    <lineage>
        <taxon>Bacteria</taxon>
        <taxon>Pseudomonadati</taxon>
        <taxon>Pseudomonadota</taxon>
        <taxon>Betaproteobacteria</taxon>
        <taxon>Burkholderiales</taxon>
        <taxon>Burkholderiaceae</taxon>
        <taxon>Cupriavidus</taxon>
    </lineage>
</organism>